<accession>A0ACD3AJZ1</accession>
<keyword evidence="2" id="KW-1185">Reference proteome</keyword>
<proteinExistence type="predicted"/>
<dbReference type="EMBL" id="ML208417">
    <property type="protein sequence ID" value="TFK66036.1"/>
    <property type="molecule type" value="Genomic_DNA"/>
</dbReference>
<sequence length="675" mass="72804">MNSLHDPSPANDEEEWQIIPTDWWRTRYSSISWSYRPQEADKPKARVAKPPYYHDSLFINKSGPVGEGSGAKVDDGELALNPELVGVKAATNAPLRYESDVGFYSHEPLRSVAPAVRLNPLCLGNENEVAALNKSRWGAIVAELTAGGHDLRRMLRVRERLAELDRKTQSASGASEASSERGSDSARPPQAKNTPRKSDGHIKAKPSPTRPLNAEASTFIPINLSQDRPAPISFLSFPSLNQTAANAPSSQDRPPHSPTFTNFVFPSLAVPAVPNVKIKKDDQGFYAEVSEKSSPAQRPSSALLPPFLQDAPHRRKAPVSKTRAIVDKLRSTSQSSDAGRETPLEPSGATKSHAPSPSPAFKDTDFFKPRLTMSEDGGDRDSNVTTPSPRDEDGWIGLLDSDPAAQDAKAKRTRELCLALTRRRTDSMVSTTTTKTPSSTSRLRENSVDLDHSTSSLSSSPSPKSPLSDGWIEGTNSTLPSTAPSITTTQNEPSPTRTTPPRANPQPHIQTHKRKSSNGSAQFFGPPTIFTHPVTTTTTPMIYPIPFVSTTPYVSTPYYYASPGAPVYPGMMAMPYAAAAAGMPNMAPHPHIPVPPNAGAAGGLPGKWPQVYPPPPPNAGFMHPQVGHVPPLPHPMQMPVHPAMAVAAGQVKPNMGPMPPSAVNPMAHMQAQRRW</sequence>
<evidence type="ECO:0000313" key="1">
    <source>
        <dbReference type="EMBL" id="TFK66036.1"/>
    </source>
</evidence>
<evidence type="ECO:0000313" key="2">
    <source>
        <dbReference type="Proteomes" id="UP000308600"/>
    </source>
</evidence>
<name>A0ACD3AJZ1_9AGAR</name>
<dbReference type="Proteomes" id="UP000308600">
    <property type="component" value="Unassembled WGS sequence"/>
</dbReference>
<gene>
    <name evidence="1" type="ORF">BDN72DRAFT_163270</name>
</gene>
<protein>
    <submittedName>
        <fullName evidence="1">Uncharacterized protein</fullName>
    </submittedName>
</protein>
<organism evidence="1 2">
    <name type="scientific">Pluteus cervinus</name>
    <dbReference type="NCBI Taxonomy" id="181527"/>
    <lineage>
        <taxon>Eukaryota</taxon>
        <taxon>Fungi</taxon>
        <taxon>Dikarya</taxon>
        <taxon>Basidiomycota</taxon>
        <taxon>Agaricomycotina</taxon>
        <taxon>Agaricomycetes</taxon>
        <taxon>Agaricomycetidae</taxon>
        <taxon>Agaricales</taxon>
        <taxon>Pluteineae</taxon>
        <taxon>Pluteaceae</taxon>
        <taxon>Pluteus</taxon>
    </lineage>
</organism>
<reference evidence="1 2" key="1">
    <citation type="journal article" date="2019" name="Nat. Ecol. Evol.">
        <title>Megaphylogeny resolves global patterns of mushroom evolution.</title>
        <authorList>
            <person name="Varga T."/>
            <person name="Krizsan K."/>
            <person name="Foldi C."/>
            <person name="Dima B."/>
            <person name="Sanchez-Garcia M."/>
            <person name="Sanchez-Ramirez S."/>
            <person name="Szollosi G.J."/>
            <person name="Szarkandi J.G."/>
            <person name="Papp V."/>
            <person name="Albert L."/>
            <person name="Andreopoulos W."/>
            <person name="Angelini C."/>
            <person name="Antonin V."/>
            <person name="Barry K.W."/>
            <person name="Bougher N.L."/>
            <person name="Buchanan P."/>
            <person name="Buyck B."/>
            <person name="Bense V."/>
            <person name="Catcheside P."/>
            <person name="Chovatia M."/>
            <person name="Cooper J."/>
            <person name="Damon W."/>
            <person name="Desjardin D."/>
            <person name="Finy P."/>
            <person name="Geml J."/>
            <person name="Haridas S."/>
            <person name="Hughes K."/>
            <person name="Justo A."/>
            <person name="Karasinski D."/>
            <person name="Kautmanova I."/>
            <person name="Kiss B."/>
            <person name="Kocsube S."/>
            <person name="Kotiranta H."/>
            <person name="LaButti K.M."/>
            <person name="Lechner B.E."/>
            <person name="Liimatainen K."/>
            <person name="Lipzen A."/>
            <person name="Lukacs Z."/>
            <person name="Mihaltcheva S."/>
            <person name="Morgado L.N."/>
            <person name="Niskanen T."/>
            <person name="Noordeloos M.E."/>
            <person name="Ohm R.A."/>
            <person name="Ortiz-Santana B."/>
            <person name="Ovrebo C."/>
            <person name="Racz N."/>
            <person name="Riley R."/>
            <person name="Savchenko A."/>
            <person name="Shiryaev A."/>
            <person name="Soop K."/>
            <person name="Spirin V."/>
            <person name="Szebenyi C."/>
            <person name="Tomsovsky M."/>
            <person name="Tulloss R.E."/>
            <person name="Uehling J."/>
            <person name="Grigoriev I.V."/>
            <person name="Vagvolgyi C."/>
            <person name="Papp T."/>
            <person name="Martin F.M."/>
            <person name="Miettinen O."/>
            <person name="Hibbett D.S."/>
            <person name="Nagy L.G."/>
        </authorList>
    </citation>
    <scope>NUCLEOTIDE SEQUENCE [LARGE SCALE GENOMIC DNA]</scope>
    <source>
        <strain evidence="1 2">NL-1719</strain>
    </source>
</reference>